<dbReference type="Proteomes" id="UP000538929">
    <property type="component" value="Unassembled WGS sequence"/>
</dbReference>
<feature type="domain" description="Peptidase S33 tripeptidyl aminopeptidase-like C-terminal" evidence="5">
    <location>
        <begin position="375"/>
        <end position="473"/>
    </location>
</feature>
<dbReference type="InterPro" id="IPR029058">
    <property type="entry name" value="AB_hydrolase_fold"/>
</dbReference>
<comment type="caution">
    <text evidence="6">The sequence shown here is derived from an EMBL/GenBank/DDBJ whole genome shotgun (WGS) entry which is preliminary data.</text>
</comment>
<protein>
    <submittedName>
        <fullName evidence="6">Alpha/beta fold hydrolase</fullName>
    </submittedName>
</protein>
<dbReference type="PANTHER" id="PTHR43248">
    <property type="entry name" value="2-SUCCINYL-6-HYDROXY-2,4-CYCLOHEXADIENE-1-CARBOXYLATE SYNTHASE"/>
    <property type="match status" value="1"/>
</dbReference>
<feature type="region of interest" description="Disordered" evidence="4">
    <location>
        <begin position="472"/>
        <end position="518"/>
    </location>
</feature>
<dbReference type="InterPro" id="IPR013595">
    <property type="entry name" value="Pept_S33_TAP-like_C"/>
</dbReference>
<reference evidence="7" key="1">
    <citation type="submission" date="2019-10" db="EMBL/GenBank/DDBJ databases">
        <title>Streptomyces sp. nov., a novel actinobacterium isolated from alkaline environment.</title>
        <authorList>
            <person name="Golinska P."/>
        </authorList>
    </citation>
    <scope>NUCLEOTIDE SEQUENCE [LARGE SCALE GENOMIC DNA]</scope>
    <source>
        <strain evidence="7">DSM 42118</strain>
    </source>
</reference>
<evidence type="ECO:0000313" key="6">
    <source>
        <dbReference type="EMBL" id="MBB0244783.1"/>
    </source>
</evidence>
<evidence type="ECO:0000256" key="1">
    <source>
        <dbReference type="ARBA" id="ARBA00010088"/>
    </source>
</evidence>
<keyword evidence="7" id="KW-1185">Reference proteome</keyword>
<evidence type="ECO:0000259" key="5">
    <source>
        <dbReference type="Pfam" id="PF08386"/>
    </source>
</evidence>
<comment type="similarity">
    <text evidence="1">Belongs to the peptidase S33 family.</text>
</comment>
<evidence type="ECO:0000313" key="7">
    <source>
        <dbReference type="Proteomes" id="UP000538929"/>
    </source>
</evidence>
<name>A0A7W3Y1S0_9ACTN</name>
<accession>A0A7W3Y1S0</accession>
<dbReference type="AlphaFoldDB" id="A0A7W3Y1S0"/>
<feature type="compositionally biased region" description="Low complexity" evidence="4">
    <location>
        <begin position="509"/>
        <end position="518"/>
    </location>
</feature>
<dbReference type="SUPFAM" id="SSF53474">
    <property type="entry name" value="alpha/beta-Hydrolases"/>
    <property type="match status" value="1"/>
</dbReference>
<proteinExistence type="inferred from homology"/>
<organism evidence="6 7">
    <name type="scientific">Streptomyces alkaliphilus</name>
    <dbReference type="NCBI Taxonomy" id="1472722"/>
    <lineage>
        <taxon>Bacteria</taxon>
        <taxon>Bacillati</taxon>
        <taxon>Actinomycetota</taxon>
        <taxon>Actinomycetes</taxon>
        <taxon>Kitasatosporales</taxon>
        <taxon>Streptomycetaceae</taxon>
        <taxon>Streptomyces</taxon>
    </lineage>
</organism>
<dbReference type="PANTHER" id="PTHR43248:SF29">
    <property type="entry name" value="TRIPEPTIDYL AMINOPEPTIDASE"/>
    <property type="match status" value="1"/>
</dbReference>
<dbReference type="Gene3D" id="3.40.50.1820">
    <property type="entry name" value="alpha/beta hydrolase"/>
    <property type="match status" value="1"/>
</dbReference>
<dbReference type="InterPro" id="IPR051601">
    <property type="entry name" value="Serine_prot/Carboxylest_S33"/>
</dbReference>
<keyword evidence="3 6" id="KW-0378">Hydrolase</keyword>
<dbReference type="GO" id="GO:0016787">
    <property type="term" value="F:hydrolase activity"/>
    <property type="evidence" value="ECO:0007669"/>
    <property type="project" value="UniProtKB-KW"/>
</dbReference>
<evidence type="ECO:0000256" key="4">
    <source>
        <dbReference type="SAM" id="MobiDB-lite"/>
    </source>
</evidence>
<evidence type="ECO:0000256" key="2">
    <source>
        <dbReference type="ARBA" id="ARBA00022729"/>
    </source>
</evidence>
<keyword evidence="2" id="KW-0732">Signal</keyword>
<evidence type="ECO:0000256" key="3">
    <source>
        <dbReference type="ARBA" id="ARBA00022801"/>
    </source>
</evidence>
<dbReference type="Pfam" id="PF08386">
    <property type="entry name" value="Abhydrolase_4"/>
    <property type="match status" value="1"/>
</dbReference>
<sequence length="546" mass="57800">MAADRAERAGIDWGPCDPATRLPEPVECATVTVPVDYADPSGDSLDLHLSRVTASGPAEERRGALLYNPGGPGGNGMSFPLFPLRLAAPVWRDLNTAYDMVGWAPRGVGPSAPVSCTDPELFGRGPGVVPRPPSEEFKREMDRRAAEYAAGCPANRGEWAGAHTTPNNARDLYVLRAALGRERLDYLGVSYGTYIGSVYATLFPEAVGRMVLDSVVDPDPVTIWYDSNLLQSLAFESRWSDWKEWVARHHDAHGLGETARDVQRAFEALLDAVDAEPLEGVVGSKEVHEAYLSVAYADAAWPGAAAALAAFAAGDPEPVLRASRPGTDPAGMVRRENSNAVYTTVECSDAPWPRSWERWDADHSMMARQAPFETWENAWLNLPCRHWTGPQNRPVDVQAGPGELPPILLVQADRDAATPARGASEVARRLPGSVLVAEEGAGNHGVTGGNACVDALIRAYLLDGSVPAGDTVCAGRAEPEPLRPVAGEPEPEPEPVGADGPEPGPEPRSPGFGPTAVAGPAALLAEGLPGVLGNGTGAPGFVPLLR</sequence>
<dbReference type="EMBL" id="VKHT01000313">
    <property type="protein sequence ID" value="MBB0244783.1"/>
    <property type="molecule type" value="Genomic_DNA"/>
</dbReference>
<gene>
    <name evidence="6" type="ORF">FNQ90_11870</name>
</gene>